<dbReference type="InterPro" id="IPR017927">
    <property type="entry name" value="FAD-bd_FR_type"/>
</dbReference>
<evidence type="ECO:0000256" key="10">
    <source>
        <dbReference type="ARBA" id="ARBA00023136"/>
    </source>
</evidence>
<dbReference type="Pfam" id="PF08022">
    <property type="entry name" value="FAD_binding_8"/>
    <property type="match status" value="1"/>
</dbReference>
<feature type="domain" description="EF-hand" evidence="12">
    <location>
        <begin position="42"/>
        <end position="77"/>
    </location>
</feature>
<dbReference type="SFLD" id="SFLDS00052">
    <property type="entry name" value="Ferric_Reductase_Domain"/>
    <property type="match status" value="1"/>
</dbReference>
<evidence type="ECO:0000256" key="7">
    <source>
        <dbReference type="ARBA" id="ARBA00022857"/>
    </source>
</evidence>
<evidence type="ECO:0000256" key="3">
    <source>
        <dbReference type="ARBA" id="ARBA00022692"/>
    </source>
</evidence>
<dbReference type="GO" id="GO:0005886">
    <property type="term" value="C:plasma membrane"/>
    <property type="evidence" value="ECO:0007669"/>
    <property type="project" value="TreeGrafter"/>
</dbReference>
<dbReference type="Pfam" id="PF08030">
    <property type="entry name" value="NAD_binding_6"/>
    <property type="match status" value="1"/>
</dbReference>
<dbReference type="InterPro" id="IPR011992">
    <property type="entry name" value="EF-hand-dom_pair"/>
</dbReference>
<keyword evidence="6" id="KW-0106">Calcium</keyword>
<evidence type="ECO:0000256" key="11">
    <source>
        <dbReference type="SAM" id="Phobius"/>
    </source>
</evidence>
<evidence type="ECO:0000256" key="9">
    <source>
        <dbReference type="ARBA" id="ARBA00023002"/>
    </source>
</evidence>
<dbReference type="InterPro" id="IPR039261">
    <property type="entry name" value="FNR_nucleotide-bd"/>
</dbReference>
<evidence type="ECO:0000313" key="15">
    <source>
        <dbReference type="Proteomes" id="UP000708148"/>
    </source>
</evidence>
<accession>A0A8S1J2T9</accession>
<comment type="caution">
    <text evidence="14">The sequence shown here is derived from an EMBL/GenBank/DDBJ whole genome shotgun (WGS) entry which is preliminary data.</text>
</comment>
<organism evidence="14 15">
    <name type="scientific">Ostreobium quekettii</name>
    <dbReference type="NCBI Taxonomy" id="121088"/>
    <lineage>
        <taxon>Eukaryota</taxon>
        <taxon>Viridiplantae</taxon>
        <taxon>Chlorophyta</taxon>
        <taxon>core chlorophytes</taxon>
        <taxon>Ulvophyceae</taxon>
        <taxon>TCBD clade</taxon>
        <taxon>Bryopsidales</taxon>
        <taxon>Ostreobineae</taxon>
        <taxon>Ostreobiaceae</taxon>
        <taxon>Ostreobium</taxon>
    </lineage>
</organism>
<dbReference type="InterPro" id="IPR050369">
    <property type="entry name" value="RBOH/FRE"/>
</dbReference>
<dbReference type="Gene3D" id="3.40.50.80">
    <property type="entry name" value="Nucleotide-binding domain of ferredoxin-NADP reductase (FNR) module"/>
    <property type="match status" value="1"/>
</dbReference>
<dbReference type="PROSITE" id="PS50222">
    <property type="entry name" value="EF_HAND_2"/>
    <property type="match status" value="2"/>
</dbReference>
<dbReference type="InterPro" id="IPR018247">
    <property type="entry name" value="EF_Hand_1_Ca_BS"/>
</dbReference>
<gene>
    <name evidence="14" type="ORF">OSTQU699_LOCUS5510</name>
</gene>
<evidence type="ECO:0000259" key="13">
    <source>
        <dbReference type="PROSITE" id="PS51384"/>
    </source>
</evidence>
<feature type="domain" description="FAD-binding FR-type" evidence="13">
    <location>
        <begin position="632"/>
        <end position="766"/>
    </location>
</feature>
<dbReference type="PANTHER" id="PTHR11972:SF153">
    <property type="entry name" value="SUPEROXIDE-GENERATING NADPH OXIDASE HEAVY CHAIN SUBUNIT A"/>
    <property type="match status" value="1"/>
</dbReference>
<keyword evidence="7" id="KW-0521">NADP</keyword>
<dbReference type="SFLD" id="SFLDG01168">
    <property type="entry name" value="Ferric_reductase_subgroup_(FRE"/>
    <property type="match status" value="1"/>
</dbReference>
<dbReference type="InterPro" id="IPR002048">
    <property type="entry name" value="EF_hand_dom"/>
</dbReference>
<dbReference type="Gene3D" id="2.40.30.10">
    <property type="entry name" value="Translation factors"/>
    <property type="match status" value="1"/>
</dbReference>
<keyword evidence="5" id="KW-0274">FAD</keyword>
<dbReference type="EMBL" id="CAJHUC010001185">
    <property type="protein sequence ID" value="CAD7700151.1"/>
    <property type="molecule type" value="Genomic_DNA"/>
</dbReference>
<evidence type="ECO:0000256" key="2">
    <source>
        <dbReference type="ARBA" id="ARBA00022630"/>
    </source>
</evidence>
<name>A0A8S1J2T9_9CHLO</name>
<dbReference type="FunFam" id="2.40.30.10:FF:000059">
    <property type="entry name" value="dual oxidase isoform X1"/>
    <property type="match status" value="1"/>
</dbReference>
<comment type="subcellular location">
    <subcellularLocation>
        <location evidence="1">Membrane</location>
        <topology evidence="1">Multi-pass membrane protein</topology>
    </subcellularLocation>
</comment>
<dbReference type="Pfam" id="PF13499">
    <property type="entry name" value="EF-hand_7"/>
    <property type="match status" value="1"/>
</dbReference>
<evidence type="ECO:0000256" key="1">
    <source>
        <dbReference type="ARBA" id="ARBA00004141"/>
    </source>
</evidence>
<dbReference type="SMART" id="SM00054">
    <property type="entry name" value="EFh"/>
    <property type="match status" value="3"/>
</dbReference>
<dbReference type="InterPro" id="IPR013121">
    <property type="entry name" value="Fe_red_NAD-bd_6"/>
</dbReference>
<keyword evidence="10 11" id="KW-0472">Membrane</keyword>
<dbReference type="InterPro" id="IPR017938">
    <property type="entry name" value="Riboflavin_synthase-like_b-brl"/>
</dbReference>
<keyword evidence="8 11" id="KW-1133">Transmembrane helix</keyword>
<dbReference type="GO" id="GO:0042742">
    <property type="term" value="P:defense response to bacterium"/>
    <property type="evidence" value="ECO:0007669"/>
    <property type="project" value="UniProtKB-ARBA"/>
</dbReference>
<feature type="domain" description="EF-hand" evidence="12">
    <location>
        <begin position="78"/>
        <end position="113"/>
    </location>
</feature>
<evidence type="ECO:0000256" key="5">
    <source>
        <dbReference type="ARBA" id="ARBA00022827"/>
    </source>
</evidence>
<dbReference type="PROSITE" id="PS00018">
    <property type="entry name" value="EF_HAND_1"/>
    <property type="match status" value="2"/>
</dbReference>
<dbReference type="SUPFAM" id="SSF47473">
    <property type="entry name" value="EF-hand"/>
    <property type="match status" value="1"/>
</dbReference>
<dbReference type="Proteomes" id="UP000708148">
    <property type="component" value="Unassembled WGS sequence"/>
</dbReference>
<feature type="transmembrane region" description="Helical" evidence="11">
    <location>
        <begin position="197"/>
        <end position="216"/>
    </location>
</feature>
<dbReference type="SUPFAM" id="SSF52343">
    <property type="entry name" value="Ferredoxin reductase-like, C-terminal NADP-linked domain"/>
    <property type="match status" value="1"/>
</dbReference>
<sequence length="952" mass="109294">MAELYAQSRADLEGGMRSLFNKLTGGSDRMDFQQFLKMTNTRSRFYAERLFDAIDVDHSKDISFEEFLNAIHTLQTRDSSKRVAFIFKVFDQDGDGLLSEEELRVVLHASVEESTADLPQSEVESLTQNLMQLFDAQDGKLTLPEFERVLTTYPDVLEGFSLEGVITGTRKERQSRPPRPKKSRFPLLHWMAHNPQLTFTYTFFYLAVLACFFWRFSRYAHKCEGVNLGQPDPNTYLSRTQVRDAWNAIMEASQAATNDSSQNFLAHRISVEDAKYMSFSSKMTKQDPIGCQDSRKRVLLSWTLPVAKGCGQAMKCIFTLILFPVSRNLMTALRTTFLQHIFRFDDAIEFHKVVGYTGFFFAWTHTICHIVDVVRWVQRRRFSRWSWAFPDDDLNDPGSVTNTESFIDLKAQIDEIREITKNNGSSLALLNNLVVKAEDDDGPPGFVDDDDENILRLPDDQAQEILTKAMTRDGDFDVYQTTDQILQNEQIFKSGVPRYLFRDRSSQPTVWELLGSWFGVTGVILIVIYTIAAIFAFDYPRKLAMFREKPGERGKKVPGMRGMVLRLGRFLNNFNNFWYTHHLFALFYVAMLLHPVPDSPGERYEWNVSDAYLWIMVPVLIYLGERINRALGTRRNTRVMAADLFPGNVVGLKVMKPPRFRYKAGQYVFIQVPEISWFEWHPFTMTSSPGDNFISVHIRAAGDWTRELHKRTQEYHKSKGAQNIEDGLTAITRVAIRPVAGGTEYVQERFPFRVFVDGPFGAPAQDHTQYSVMILVGAGIGVTPMASVLNDLLDKMRQYRCQRCGATSDAFKVKQVYFYWTVRLRMESIWFKHLLEAISEEDTDNLLEINIHVTSIRKANDVRVMLLRLAQKAKADQEGGDAVSTLKTRAITHFGRPNWDEVFTNVKRTHPEESSIGVFYCGPNPLAKVLAAQVKKHSDQRVTFDFMKESFG</sequence>
<dbReference type="GO" id="GO:0009653">
    <property type="term" value="P:anatomical structure morphogenesis"/>
    <property type="evidence" value="ECO:0007669"/>
    <property type="project" value="UniProtKB-ARBA"/>
</dbReference>
<feature type="transmembrane region" description="Helical" evidence="11">
    <location>
        <begin position="514"/>
        <end position="537"/>
    </location>
</feature>
<keyword evidence="9" id="KW-0560">Oxidoreductase</keyword>
<dbReference type="InterPro" id="IPR013112">
    <property type="entry name" value="FAD-bd_8"/>
</dbReference>
<proteinExistence type="predicted"/>
<reference evidence="14" key="1">
    <citation type="submission" date="2020-12" db="EMBL/GenBank/DDBJ databases">
        <authorList>
            <person name="Iha C."/>
        </authorList>
    </citation>
    <scope>NUCLEOTIDE SEQUENCE</scope>
</reference>
<evidence type="ECO:0000256" key="6">
    <source>
        <dbReference type="ARBA" id="ARBA00022837"/>
    </source>
</evidence>
<evidence type="ECO:0000256" key="8">
    <source>
        <dbReference type="ARBA" id="ARBA00022989"/>
    </source>
</evidence>
<evidence type="ECO:0008006" key="16">
    <source>
        <dbReference type="Google" id="ProtNLM"/>
    </source>
</evidence>
<keyword evidence="4" id="KW-0479">Metal-binding</keyword>
<dbReference type="PROSITE" id="PS51384">
    <property type="entry name" value="FAD_FR"/>
    <property type="match status" value="1"/>
</dbReference>
<dbReference type="GO" id="GO:0005509">
    <property type="term" value="F:calcium ion binding"/>
    <property type="evidence" value="ECO:0007669"/>
    <property type="project" value="InterPro"/>
</dbReference>
<dbReference type="Gene3D" id="1.10.238.10">
    <property type="entry name" value="EF-hand"/>
    <property type="match status" value="1"/>
</dbReference>
<dbReference type="GO" id="GO:0016175">
    <property type="term" value="F:superoxide-generating NAD(P)H oxidase activity"/>
    <property type="evidence" value="ECO:0007669"/>
    <property type="project" value="UniProtKB-ARBA"/>
</dbReference>
<dbReference type="AlphaFoldDB" id="A0A8S1J2T9"/>
<evidence type="ECO:0000313" key="14">
    <source>
        <dbReference type="EMBL" id="CAD7700151.1"/>
    </source>
</evidence>
<dbReference type="CDD" id="cd00051">
    <property type="entry name" value="EFh"/>
    <property type="match status" value="1"/>
</dbReference>
<dbReference type="SUPFAM" id="SSF63380">
    <property type="entry name" value="Riboflavin synthase domain-like"/>
    <property type="match status" value="1"/>
</dbReference>
<dbReference type="OrthoDB" id="1040979at2759"/>
<keyword evidence="2" id="KW-0285">Flavoprotein</keyword>
<keyword evidence="3 11" id="KW-0812">Transmembrane</keyword>
<protein>
    <recommendedName>
        <fullName evidence="16">NAD(P)H oxidase (H(2)O(2)-forming)</fullName>
    </recommendedName>
</protein>
<evidence type="ECO:0000256" key="4">
    <source>
        <dbReference type="ARBA" id="ARBA00022723"/>
    </source>
</evidence>
<dbReference type="CDD" id="cd06186">
    <property type="entry name" value="NOX_Duox_like_FAD_NADP"/>
    <property type="match status" value="1"/>
</dbReference>
<evidence type="ECO:0000259" key="12">
    <source>
        <dbReference type="PROSITE" id="PS50222"/>
    </source>
</evidence>
<keyword evidence="15" id="KW-1185">Reference proteome</keyword>
<dbReference type="PANTHER" id="PTHR11972">
    <property type="entry name" value="NADPH OXIDASE"/>
    <property type="match status" value="1"/>
</dbReference>